<dbReference type="GO" id="GO:0003964">
    <property type="term" value="F:RNA-directed DNA polymerase activity"/>
    <property type="evidence" value="ECO:0007669"/>
    <property type="project" value="UniProtKB-KW"/>
</dbReference>
<dbReference type="Proteomes" id="UP000478052">
    <property type="component" value="Unassembled WGS sequence"/>
</dbReference>
<reference evidence="1 2" key="1">
    <citation type="submission" date="2019-08" db="EMBL/GenBank/DDBJ databases">
        <title>Whole genome of Aphis craccivora.</title>
        <authorList>
            <person name="Voronova N.V."/>
            <person name="Shulinski R.S."/>
            <person name="Bandarenka Y.V."/>
            <person name="Zhorov D.G."/>
            <person name="Warner D."/>
        </authorList>
    </citation>
    <scope>NUCLEOTIDE SEQUENCE [LARGE SCALE GENOMIC DNA]</scope>
    <source>
        <strain evidence="1">180601</strain>
        <tissue evidence="1">Whole Body</tissue>
    </source>
</reference>
<evidence type="ECO:0000313" key="1">
    <source>
        <dbReference type="EMBL" id="KAF0764754.1"/>
    </source>
</evidence>
<organism evidence="1 2">
    <name type="scientific">Aphis craccivora</name>
    <name type="common">Cowpea aphid</name>
    <dbReference type="NCBI Taxonomy" id="307492"/>
    <lineage>
        <taxon>Eukaryota</taxon>
        <taxon>Metazoa</taxon>
        <taxon>Ecdysozoa</taxon>
        <taxon>Arthropoda</taxon>
        <taxon>Hexapoda</taxon>
        <taxon>Insecta</taxon>
        <taxon>Pterygota</taxon>
        <taxon>Neoptera</taxon>
        <taxon>Paraneoptera</taxon>
        <taxon>Hemiptera</taxon>
        <taxon>Sternorrhyncha</taxon>
        <taxon>Aphidomorpha</taxon>
        <taxon>Aphidoidea</taxon>
        <taxon>Aphididae</taxon>
        <taxon>Aphidini</taxon>
        <taxon>Aphis</taxon>
        <taxon>Aphis</taxon>
    </lineage>
</organism>
<keyword evidence="1" id="KW-0695">RNA-directed DNA polymerase</keyword>
<dbReference type="AlphaFoldDB" id="A0A6G0Z2S6"/>
<keyword evidence="1" id="KW-0548">Nucleotidyltransferase</keyword>
<sequence>MKKNRNILAYISSFLSERLFSVKLNEIYPGNYKLLNRIPQGSSPSVTLFKITNFLREKYKHFKSHYAKRHNRIANRKKLPDTNLVQQNPKI</sequence>
<protein>
    <submittedName>
        <fullName evidence="1">Reverse transcriptase domain-containing protein</fullName>
    </submittedName>
</protein>
<keyword evidence="1" id="KW-0808">Transferase</keyword>
<keyword evidence="2" id="KW-1185">Reference proteome</keyword>
<gene>
    <name evidence="1" type="ORF">FWK35_00015338</name>
</gene>
<dbReference type="EMBL" id="VUJU01001559">
    <property type="protein sequence ID" value="KAF0764754.1"/>
    <property type="molecule type" value="Genomic_DNA"/>
</dbReference>
<evidence type="ECO:0000313" key="2">
    <source>
        <dbReference type="Proteomes" id="UP000478052"/>
    </source>
</evidence>
<name>A0A6G0Z2S6_APHCR</name>
<proteinExistence type="predicted"/>
<accession>A0A6G0Z2S6</accession>
<comment type="caution">
    <text evidence="1">The sequence shown here is derived from an EMBL/GenBank/DDBJ whole genome shotgun (WGS) entry which is preliminary data.</text>
</comment>